<feature type="transmembrane region" description="Helical" evidence="8">
    <location>
        <begin position="100"/>
        <end position="119"/>
    </location>
</feature>
<dbReference type="GO" id="GO:0005886">
    <property type="term" value="C:plasma membrane"/>
    <property type="evidence" value="ECO:0007669"/>
    <property type="project" value="UniProtKB-SubCell"/>
</dbReference>
<evidence type="ECO:0000256" key="1">
    <source>
        <dbReference type="ARBA" id="ARBA00004651"/>
    </source>
</evidence>
<dbReference type="AlphaFoldDB" id="A0A0T5VLJ8"/>
<comment type="subcellular location">
    <subcellularLocation>
        <location evidence="1">Cell membrane</location>
        <topology evidence="1">Multi-pass membrane protein</topology>
    </subcellularLocation>
</comment>
<keyword evidence="6 8" id="KW-1133">Transmembrane helix</keyword>
<comment type="similarity">
    <text evidence="2">Belongs to the binding-protein-dependent transport system permease family. FecCD subfamily.</text>
</comment>
<evidence type="ECO:0000256" key="8">
    <source>
        <dbReference type="SAM" id="Phobius"/>
    </source>
</evidence>
<comment type="caution">
    <text evidence="9">The sequence shown here is derived from an EMBL/GenBank/DDBJ whole genome shotgun (WGS) entry which is preliminary data.</text>
</comment>
<organism evidence="9 10">
    <name type="scientific">Pedobacter ginsenosidimutans</name>
    <dbReference type="NCBI Taxonomy" id="687842"/>
    <lineage>
        <taxon>Bacteria</taxon>
        <taxon>Pseudomonadati</taxon>
        <taxon>Bacteroidota</taxon>
        <taxon>Sphingobacteriia</taxon>
        <taxon>Sphingobacteriales</taxon>
        <taxon>Sphingobacteriaceae</taxon>
        <taxon>Pedobacter</taxon>
    </lineage>
</organism>
<evidence type="ECO:0000256" key="7">
    <source>
        <dbReference type="ARBA" id="ARBA00023136"/>
    </source>
</evidence>
<keyword evidence="10" id="KW-1185">Reference proteome</keyword>
<reference evidence="9 10" key="1">
    <citation type="submission" date="2015-11" db="EMBL/GenBank/DDBJ databases">
        <title>Sequence of Pedobacter ginsenosidimutans.</title>
        <authorList>
            <person name="Carson E."/>
            <person name="Keyser V."/>
            <person name="Newman J."/>
            <person name="Miller J."/>
        </authorList>
    </citation>
    <scope>NUCLEOTIDE SEQUENCE [LARGE SCALE GENOMIC DNA]</scope>
    <source>
        <strain evidence="9 10">KACC 14530</strain>
    </source>
</reference>
<dbReference type="PANTHER" id="PTHR30472:SF25">
    <property type="entry name" value="ABC TRANSPORTER PERMEASE PROTEIN MJ0876-RELATED"/>
    <property type="match status" value="1"/>
</dbReference>
<dbReference type="InterPro" id="IPR000522">
    <property type="entry name" value="ABC_transptr_permease_BtuC"/>
</dbReference>
<feature type="transmembrane region" description="Helical" evidence="8">
    <location>
        <begin position="68"/>
        <end position="88"/>
    </location>
</feature>
<dbReference type="Proteomes" id="UP000051950">
    <property type="component" value="Unassembled WGS sequence"/>
</dbReference>
<keyword evidence="5 8" id="KW-0812">Transmembrane</keyword>
<evidence type="ECO:0000256" key="4">
    <source>
        <dbReference type="ARBA" id="ARBA00022475"/>
    </source>
</evidence>
<dbReference type="OrthoDB" id="9811721at2"/>
<dbReference type="PANTHER" id="PTHR30472">
    <property type="entry name" value="FERRIC ENTEROBACTIN TRANSPORT SYSTEM PERMEASE PROTEIN"/>
    <property type="match status" value="1"/>
</dbReference>
<accession>A0A0T5VLJ8</accession>
<evidence type="ECO:0000256" key="6">
    <source>
        <dbReference type="ARBA" id="ARBA00022989"/>
    </source>
</evidence>
<dbReference type="Gene3D" id="1.10.3470.10">
    <property type="entry name" value="ABC transporter involved in vitamin B12 uptake, BtuC"/>
    <property type="match status" value="1"/>
</dbReference>
<sequence>MKRTVIYTCLSVGLLLSICFSLGLGAMRIPIKEVIDTLTQTMGFTIFGSADRGINEGVIMMIRLPRTLMGVLVGAALGISGAAIQGIFRNPLAEPSLVGISAGASLMAVLIIAFETLLFSSLSQLLGYYLLAFGAFVGAGIIAMLVYNLSKINGQANVSTMLLAGIAINAMAGALTGLVTYLADEQKLRSITFWMMGSLGGATWQNVSCLFPFVIIPVIGLPFLAKGLNLFAIGENQVELIGLNPNRIKILVVVLATMAVGASVAVSGIIGFIGLLIPHLTRLLGGVDHRFVLPVSALMGALVLTLADMVSRLIVQPIELPIGVVTALMGTPIFLYILIKDKKKLVN</sequence>
<dbReference type="InterPro" id="IPR037294">
    <property type="entry name" value="ABC_BtuC-like"/>
</dbReference>
<feature type="transmembrane region" description="Helical" evidence="8">
    <location>
        <begin position="6"/>
        <end position="27"/>
    </location>
</feature>
<name>A0A0T5VLJ8_9SPHI</name>
<dbReference type="GO" id="GO:0033214">
    <property type="term" value="P:siderophore-iron import into cell"/>
    <property type="evidence" value="ECO:0007669"/>
    <property type="project" value="TreeGrafter"/>
</dbReference>
<keyword evidence="7 8" id="KW-0472">Membrane</keyword>
<dbReference type="Pfam" id="PF01032">
    <property type="entry name" value="FecCD"/>
    <property type="match status" value="1"/>
</dbReference>
<dbReference type="RefSeq" id="WP_057933923.1">
    <property type="nucleotide sequence ID" value="NZ_LMZQ01000018.1"/>
</dbReference>
<evidence type="ECO:0000313" key="9">
    <source>
        <dbReference type="EMBL" id="KRT14452.1"/>
    </source>
</evidence>
<feature type="transmembrane region" description="Helical" evidence="8">
    <location>
        <begin position="126"/>
        <end position="149"/>
    </location>
</feature>
<feature type="transmembrane region" description="Helical" evidence="8">
    <location>
        <begin position="320"/>
        <end position="339"/>
    </location>
</feature>
<evidence type="ECO:0000256" key="3">
    <source>
        <dbReference type="ARBA" id="ARBA00022448"/>
    </source>
</evidence>
<dbReference type="CDD" id="cd06550">
    <property type="entry name" value="TM_ABC_iron-siderophores_like"/>
    <property type="match status" value="1"/>
</dbReference>
<feature type="transmembrane region" description="Helical" evidence="8">
    <location>
        <begin position="204"/>
        <end position="225"/>
    </location>
</feature>
<dbReference type="FunFam" id="1.10.3470.10:FF:000001">
    <property type="entry name" value="Vitamin B12 ABC transporter permease BtuC"/>
    <property type="match status" value="1"/>
</dbReference>
<keyword evidence="4" id="KW-1003">Cell membrane</keyword>
<protein>
    <submittedName>
        <fullName evidence="9">Fe3+-siderophore ABC transporter permease</fullName>
    </submittedName>
</protein>
<evidence type="ECO:0000313" key="10">
    <source>
        <dbReference type="Proteomes" id="UP000051950"/>
    </source>
</evidence>
<dbReference type="SUPFAM" id="SSF81345">
    <property type="entry name" value="ABC transporter involved in vitamin B12 uptake, BtuC"/>
    <property type="match status" value="1"/>
</dbReference>
<dbReference type="GO" id="GO:0022857">
    <property type="term" value="F:transmembrane transporter activity"/>
    <property type="evidence" value="ECO:0007669"/>
    <property type="project" value="InterPro"/>
</dbReference>
<feature type="transmembrane region" description="Helical" evidence="8">
    <location>
        <begin position="250"/>
        <end position="279"/>
    </location>
</feature>
<dbReference type="EMBL" id="LMZQ01000018">
    <property type="protein sequence ID" value="KRT14452.1"/>
    <property type="molecule type" value="Genomic_DNA"/>
</dbReference>
<feature type="transmembrane region" description="Helical" evidence="8">
    <location>
        <begin position="291"/>
        <end position="314"/>
    </location>
</feature>
<keyword evidence="3" id="KW-0813">Transport</keyword>
<dbReference type="STRING" id="687842.ASU31_19360"/>
<proteinExistence type="inferred from homology"/>
<feature type="transmembrane region" description="Helical" evidence="8">
    <location>
        <begin position="161"/>
        <end position="183"/>
    </location>
</feature>
<gene>
    <name evidence="9" type="ORF">ASU31_19360</name>
</gene>
<evidence type="ECO:0000256" key="5">
    <source>
        <dbReference type="ARBA" id="ARBA00022692"/>
    </source>
</evidence>
<evidence type="ECO:0000256" key="2">
    <source>
        <dbReference type="ARBA" id="ARBA00007935"/>
    </source>
</evidence>